<gene>
    <name evidence="1" type="ORF">HYG86_09715</name>
</gene>
<evidence type="ECO:0000313" key="2">
    <source>
        <dbReference type="Proteomes" id="UP000516160"/>
    </source>
</evidence>
<dbReference type="PANTHER" id="PTHR38455:SF1">
    <property type="entry name" value="DUF951 DOMAIN-CONTAINING PROTEIN"/>
    <property type="match status" value="1"/>
</dbReference>
<dbReference type="EMBL" id="CP058559">
    <property type="protein sequence ID" value="QNO15024.1"/>
    <property type="molecule type" value="Genomic_DNA"/>
</dbReference>
<name>A0A7G9W8L2_ALKCA</name>
<dbReference type="RefSeq" id="WP_213165388.1">
    <property type="nucleotide sequence ID" value="NZ_CP058559.1"/>
</dbReference>
<proteinExistence type="predicted"/>
<dbReference type="Pfam" id="PF06107">
    <property type="entry name" value="DUF951"/>
    <property type="match status" value="1"/>
</dbReference>
<protein>
    <submittedName>
        <fullName evidence="1">DUF951 domain-containing protein</fullName>
    </submittedName>
</protein>
<sequence length="66" mass="7851">MNKPFNFQLGDIVEMKKPHPCGNNEWEILRIGMDFRIKCTKCERSILIPRVKFEKGYKKTIKHSEV</sequence>
<dbReference type="PIRSF" id="PIRSF037263">
    <property type="entry name" value="DUF951_bac"/>
    <property type="match status" value="1"/>
</dbReference>
<dbReference type="InterPro" id="IPR009296">
    <property type="entry name" value="DUF951"/>
</dbReference>
<organism evidence="1 2">
    <name type="scientific">Alkalicella caledoniensis</name>
    <dbReference type="NCBI Taxonomy" id="2731377"/>
    <lineage>
        <taxon>Bacteria</taxon>
        <taxon>Bacillati</taxon>
        <taxon>Bacillota</taxon>
        <taxon>Clostridia</taxon>
        <taxon>Eubacteriales</taxon>
        <taxon>Proteinivoracaceae</taxon>
        <taxon>Alkalicella</taxon>
    </lineage>
</organism>
<dbReference type="Proteomes" id="UP000516160">
    <property type="component" value="Chromosome"/>
</dbReference>
<reference evidence="1 2" key="1">
    <citation type="submission" date="2020-07" db="EMBL/GenBank/DDBJ databases">
        <title>Alkalicella. sp. LB2 genome.</title>
        <authorList>
            <person name="Postec A."/>
            <person name="Quemeneur M."/>
        </authorList>
    </citation>
    <scope>NUCLEOTIDE SEQUENCE [LARGE SCALE GENOMIC DNA]</scope>
    <source>
        <strain evidence="1 2">LB2</strain>
    </source>
</reference>
<dbReference type="AlphaFoldDB" id="A0A7G9W8L2"/>
<dbReference type="PANTHER" id="PTHR38455">
    <property type="entry name" value="HYPOTHETICAL CYTOSOLIC PROTEIN"/>
    <property type="match status" value="1"/>
</dbReference>
<accession>A0A7G9W8L2</accession>
<evidence type="ECO:0000313" key="1">
    <source>
        <dbReference type="EMBL" id="QNO15024.1"/>
    </source>
</evidence>
<keyword evidence="2" id="KW-1185">Reference proteome</keyword>
<dbReference type="KEGG" id="acae:HYG86_09715"/>